<organism evidence="2 3">
    <name type="scientific">Panacibacter microcysteis</name>
    <dbReference type="NCBI Taxonomy" id="2793269"/>
    <lineage>
        <taxon>Bacteria</taxon>
        <taxon>Pseudomonadati</taxon>
        <taxon>Bacteroidota</taxon>
        <taxon>Chitinophagia</taxon>
        <taxon>Chitinophagales</taxon>
        <taxon>Chitinophagaceae</taxon>
        <taxon>Panacibacter</taxon>
    </lineage>
</organism>
<accession>A0A931E4P8</accession>
<keyword evidence="1" id="KW-0732">Signal</keyword>
<sequence length="128" mass="14594">MKLILLFAALLMAAGVQAQEIESIDFHLYTDSLKKGRYNYINLDGKLSNGRYLPLSQKEVLFKSNTGKWDGNSLIVDSAYDKDSVVVTATLREKPSLSKQIIIYIKKTADEGKLYTEQELFDNRKRKN</sequence>
<protein>
    <submittedName>
        <fullName evidence="2">Uncharacterized protein</fullName>
    </submittedName>
</protein>
<evidence type="ECO:0000313" key="2">
    <source>
        <dbReference type="EMBL" id="MBG9377625.1"/>
    </source>
</evidence>
<dbReference type="Proteomes" id="UP000628448">
    <property type="component" value="Unassembled WGS sequence"/>
</dbReference>
<dbReference type="AlphaFoldDB" id="A0A931E4P8"/>
<feature type="chain" id="PRO_5037480763" evidence="1">
    <location>
        <begin position="19"/>
        <end position="128"/>
    </location>
</feature>
<evidence type="ECO:0000313" key="3">
    <source>
        <dbReference type="Proteomes" id="UP000628448"/>
    </source>
</evidence>
<proteinExistence type="predicted"/>
<dbReference type="EMBL" id="JADWYR010000002">
    <property type="protein sequence ID" value="MBG9377625.1"/>
    <property type="molecule type" value="Genomic_DNA"/>
</dbReference>
<keyword evidence="3" id="KW-1185">Reference proteome</keyword>
<reference evidence="2" key="1">
    <citation type="submission" date="2020-11" db="EMBL/GenBank/DDBJ databases">
        <title>Bacterial whole genome sequence for Panacibacter sp. DH6.</title>
        <authorList>
            <person name="Le V."/>
            <person name="Ko S."/>
            <person name="Ahn C.-Y."/>
            <person name="Oh H.-M."/>
        </authorList>
    </citation>
    <scope>NUCLEOTIDE SEQUENCE</scope>
    <source>
        <strain evidence="2">DH6</strain>
    </source>
</reference>
<gene>
    <name evidence="2" type="ORF">I5907_15375</name>
</gene>
<comment type="caution">
    <text evidence="2">The sequence shown here is derived from an EMBL/GenBank/DDBJ whole genome shotgun (WGS) entry which is preliminary data.</text>
</comment>
<evidence type="ECO:0000256" key="1">
    <source>
        <dbReference type="SAM" id="SignalP"/>
    </source>
</evidence>
<name>A0A931E4P8_9BACT</name>
<feature type="signal peptide" evidence="1">
    <location>
        <begin position="1"/>
        <end position="18"/>
    </location>
</feature>
<dbReference type="RefSeq" id="WP_196991698.1">
    <property type="nucleotide sequence ID" value="NZ_JADWYR010000002.1"/>
</dbReference>